<comment type="caution">
    <text evidence="1">The sequence shown here is derived from an EMBL/GenBank/DDBJ whole genome shotgun (WGS) entry which is preliminary data.</text>
</comment>
<accession>A0AAN7NZ02</accession>
<dbReference type="AlphaFoldDB" id="A0AAN7NZ02"/>
<protein>
    <submittedName>
        <fullName evidence="1">Uncharacterized protein</fullName>
    </submittedName>
</protein>
<evidence type="ECO:0000313" key="2">
    <source>
        <dbReference type="Proteomes" id="UP001333110"/>
    </source>
</evidence>
<evidence type="ECO:0000313" key="1">
    <source>
        <dbReference type="EMBL" id="KAK4819233.1"/>
    </source>
</evidence>
<name>A0AAN7NZ02_MYCAM</name>
<proteinExistence type="predicted"/>
<reference evidence="1 2" key="1">
    <citation type="journal article" date="2023" name="J. Hered.">
        <title>Chromosome-level genome of the wood stork (Mycteria americana) provides insight into avian chromosome evolution.</title>
        <authorList>
            <person name="Flamio R. Jr."/>
            <person name="Ramstad K.M."/>
        </authorList>
    </citation>
    <scope>NUCLEOTIDE SEQUENCE [LARGE SCALE GENOMIC DNA]</scope>
    <source>
        <strain evidence="1">JAX WOST 10</strain>
    </source>
</reference>
<dbReference type="EMBL" id="JAUNZN010000007">
    <property type="protein sequence ID" value="KAK4819233.1"/>
    <property type="molecule type" value="Genomic_DNA"/>
</dbReference>
<sequence length="110" mass="11822">MSQQEGHEEGRAEVLHLGRNNTMHQYRLRANWLESSSAGMDSAKEGVDKLTMSQQRVLVAKAASSLLVCVRKSAASRLREVILCRLGLNSSACRGGAGVAMVSVVLSPDP</sequence>
<dbReference type="Proteomes" id="UP001333110">
    <property type="component" value="Unassembled WGS sequence"/>
</dbReference>
<keyword evidence="2" id="KW-1185">Reference proteome</keyword>
<gene>
    <name evidence="1" type="ORF">QYF61_027063</name>
</gene>
<organism evidence="1 2">
    <name type="scientific">Mycteria americana</name>
    <name type="common">Wood stork</name>
    <dbReference type="NCBI Taxonomy" id="33587"/>
    <lineage>
        <taxon>Eukaryota</taxon>
        <taxon>Metazoa</taxon>
        <taxon>Chordata</taxon>
        <taxon>Craniata</taxon>
        <taxon>Vertebrata</taxon>
        <taxon>Euteleostomi</taxon>
        <taxon>Archelosauria</taxon>
        <taxon>Archosauria</taxon>
        <taxon>Dinosauria</taxon>
        <taxon>Saurischia</taxon>
        <taxon>Theropoda</taxon>
        <taxon>Coelurosauria</taxon>
        <taxon>Aves</taxon>
        <taxon>Neognathae</taxon>
        <taxon>Neoaves</taxon>
        <taxon>Aequornithes</taxon>
        <taxon>Ciconiiformes</taxon>
        <taxon>Ciconiidae</taxon>
        <taxon>Mycteria</taxon>
    </lineage>
</organism>